<dbReference type="InParanoid" id="C7Q3L7"/>
<dbReference type="OrthoDB" id="3285299at2"/>
<sequence length="336" mass="36791">MIGEDFRESSAESEFLRAVGEGRMEEFLERDPSGGAILYRIVDDVVYEQLTRKIERRRGHLLCAASRSKLTAECHDRHQDNVEAVHADVLRHAGVQIANLCGWLVPRLTPVTVDAHRRRRGERGALQRPRLPAWLVVALDADPWLTELAREILVWVGVPLALNTGLWPLGAWADRRAEVLGRWGEAGELGVVPEVEQVLAAMRTRPSWYERYVETPLGRKQPPLVPAAWVGEDREPDHLELGRPELAADDLLDELAALAIDAVRARAAAGVELRTAVVEVLTGVFGGAGSLGTGSDRVADAEADFVARLLDDPAAVDRIAAVFLAIVEAPEDGSSD</sequence>
<dbReference type="STRING" id="479433.Caci_6951"/>
<dbReference type="RefSeq" id="WP_015795510.1">
    <property type="nucleotide sequence ID" value="NC_013131.1"/>
</dbReference>
<dbReference type="Proteomes" id="UP000000851">
    <property type="component" value="Chromosome"/>
</dbReference>
<accession>C7Q3L7</accession>
<protein>
    <submittedName>
        <fullName evidence="1">Uncharacterized protein</fullName>
    </submittedName>
</protein>
<gene>
    <name evidence="1" type="ordered locus">Caci_6951</name>
</gene>
<name>C7Q3L7_CATAD</name>
<evidence type="ECO:0000313" key="1">
    <source>
        <dbReference type="EMBL" id="ACU75782.1"/>
    </source>
</evidence>
<dbReference type="KEGG" id="cai:Caci_6951"/>
<dbReference type="eggNOG" id="ENOG5031V31">
    <property type="taxonomic scope" value="Bacteria"/>
</dbReference>
<evidence type="ECO:0000313" key="2">
    <source>
        <dbReference type="Proteomes" id="UP000000851"/>
    </source>
</evidence>
<reference evidence="1 2" key="1">
    <citation type="journal article" date="2009" name="Stand. Genomic Sci.">
        <title>Complete genome sequence of Catenulispora acidiphila type strain (ID 139908).</title>
        <authorList>
            <person name="Copeland A."/>
            <person name="Lapidus A."/>
            <person name="Glavina Del Rio T."/>
            <person name="Nolan M."/>
            <person name="Lucas S."/>
            <person name="Chen F."/>
            <person name="Tice H."/>
            <person name="Cheng J.F."/>
            <person name="Bruce D."/>
            <person name="Goodwin L."/>
            <person name="Pitluck S."/>
            <person name="Mikhailova N."/>
            <person name="Pati A."/>
            <person name="Ivanova N."/>
            <person name="Mavromatis K."/>
            <person name="Chen A."/>
            <person name="Palaniappan K."/>
            <person name="Chain P."/>
            <person name="Land M."/>
            <person name="Hauser L."/>
            <person name="Chang Y.J."/>
            <person name="Jeffries C.D."/>
            <person name="Chertkov O."/>
            <person name="Brettin T."/>
            <person name="Detter J.C."/>
            <person name="Han C."/>
            <person name="Ali Z."/>
            <person name="Tindall B.J."/>
            <person name="Goker M."/>
            <person name="Bristow J."/>
            <person name="Eisen J.A."/>
            <person name="Markowitz V."/>
            <person name="Hugenholtz P."/>
            <person name="Kyrpides N.C."/>
            <person name="Klenk H.P."/>
        </authorList>
    </citation>
    <scope>NUCLEOTIDE SEQUENCE [LARGE SCALE GENOMIC DNA]</scope>
    <source>
        <strain evidence="2">DSM 44928 / JCM 14897 / NBRC 102108 / NRRL B-24433 / ID139908</strain>
    </source>
</reference>
<dbReference type="AlphaFoldDB" id="C7Q3L7"/>
<organism evidence="1 2">
    <name type="scientific">Catenulispora acidiphila (strain DSM 44928 / JCM 14897 / NBRC 102108 / NRRL B-24433 / ID139908)</name>
    <dbReference type="NCBI Taxonomy" id="479433"/>
    <lineage>
        <taxon>Bacteria</taxon>
        <taxon>Bacillati</taxon>
        <taxon>Actinomycetota</taxon>
        <taxon>Actinomycetes</taxon>
        <taxon>Catenulisporales</taxon>
        <taxon>Catenulisporaceae</taxon>
        <taxon>Catenulispora</taxon>
    </lineage>
</organism>
<proteinExistence type="predicted"/>
<dbReference type="EMBL" id="CP001700">
    <property type="protein sequence ID" value="ACU75782.1"/>
    <property type="molecule type" value="Genomic_DNA"/>
</dbReference>
<keyword evidence="2" id="KW-1185">Reference proteome</keyword>
<dbReference type="HOGENOM" id="CLU_870567_0_0_11"/>